<organism evidence="2 3">
    <name type="scientific">Aquiflexum balticum DSM 16537</name>
    <dbReference type="NCBI Taxonomy" id="758820"/>
    <lineage>
        <taxon>Bacteria</taxon>
        <taxon>Pseudomonadati</taxon>
        <taxon>Bacteroidota</taxon>
        <taxon>Cytophagia</taxon>
        <taxon>Cytophagales</taxon>
        <taxon>Cyclobacteriaceae</taxon>
        <taxon>Aquiflexum</taxon>
    </lineage>
</organism>
<dbReference type="OrthoDB" id="837166at2"/>
<dbReference type="EMBL" id="LT838813">
    <property type="protein sequence ID" value="SMD45870.1"/>
    <property type="molecule type" value="Genomic_DNA"/>
</dbReference>
<feature type="chain" id="PRO_5012303455" description="Lipocalin-like domain-containing protein" evidence="1">
    <location>
        <begin position="25"/>
        <end position="158"/>
    </location>
</feature>
<evidence type="ECO:0000313" key="3">
    <source>
        <dbReference type="Proteomes" id="UP000192333"/>
    </source>
</evidence>
<protein>
    <recommendedName>
        <fullName evidence="4">Lipocalin-like domain-containing protein</fullName>
    </recommendedName>
</protein>
<dbReference type="Proteomes" id="UP000192333">
    <property type="component" value="Chromosome I"/>
</dbReference>
<gene>
    <name evidence="2" type="ORF">SAMN00777080_4543</name>
</gene>
<evidence type="ECO:0000313" key="2">
    <source>
        <dbReference type="EMBL" id="SMD45870.1"/>
    </source>
</evidence>
<evidence type="ECO:0008006" key="4">
    <source>
        <dbReference type="Google" id="ProtNLM"/>
    </source>
</evidence>
<sequence length="158" mass="17862">MVAQFGFFRKGIFALMFLSMILFGACQEDALPQGELKCPVVAVDGQEDNVVGKWKMVWRREINFSTGIDTTDYSCDNILYFFKPNGFLEVSSDVKEAGHSEGNYNYELIWDPYNSGAATFRGIKIGDFERWACSIKTTNMTLDTSPLDGPTLHFVRIE</sequence>
<proteinExistence type="predicted"/>
<keyword evidence="1" id="KW-0732">Signal</keyword>
<accession>A0A1W2HAF2</accession>
<feature type="signal peptide" evidence="1">
    <location>
        <begin position="1"/>
        <end position="24"/>
    </location>
</feature>
<dbReference type="AlphaFoldDB" id="A0A1W2HAF2"/>
<name>A0A1W2HAF2_9BACT</name>
<evidence type="ECO:0000256" key="1">
    <source>
        <dbReference type="SAM" id="SignalP"/>
    </source>
</evidence>
<keyword evidence="3" id="KW-1185">Reference proteome</keyword>
<dbReference type="RefSeq" id="WP_084122840.1">
    <property type="nucleotide sequence ID" value="NZ_LT838813.1"/>
</dbReference>
<reference evidence="3" key="1">
    <citation type="submission" date="2017-04" db="EMBL/GenBank/DDBJ databases">
        <authorList>
            <person name="Varghese N."/>
            <person name="Submissions S."/>
        </authorList>
    </citation>
    <scope>NUCLEOTIDE SEQUENCE [LARGE SCALE GENOMIC DNA]</scope>
    <source>
        <strain evidence="3">DSM 16537</strain>
    </source>
</reference>